<dbReference type="EMBL" id="AP022870">
    <property type="protein sequence ID" value="BCB74687.1"/>
    <property type="molecule type" value="Genomic_DNA"/>
</dbReference>
<gene>
    <name evidence="1" type="ORF">Pflav_010970</name>
</gene>
<reference evidence="1 2" key="1">
    <citation type="submission" date="2020-03" db="EMBL/GenBank/DDBJ databases">
        <title>Whole genome shotgun sequence of Phytohabitans flavus NBRC 107702.</title>
        <authorList>
            <person name="Komaki H."/>
            <person name="Tamura T."/>
        </authorList>
    </citation>
    <scope>NUCLEOTIDE SEQUENCE [LARGE SCALE GENOMIC DNA]</scope>
    <source>
        <strain evidence="1 2">NBRC 107702</strain>
    </source>
</reference>
<dbReference type="KEGG" id="pfla:Pflav_010970"/>
<dbReference type="AlphaFoldDB" id="A0A6F8XLK4"/>
<name>A0A6F8XLK4_9ACTN</name>
<keyword evidence="2" id="KW-1185">Reference proteome</keyword>
<evidence type="ECO:0000313" key="1">
    <source>
        <dbReference type="EMBL" id="BCB74687.1"/>
    </source>
</evidence>
<reference evidence="1 2" key="2">
    <citation type="submission" date="2020-03" db="EMBL/GenBank/DDBJ databases">
        <authorList>
            <person name="Ichikawa N."/>
            <person name="Kimura A."/>
            <person name="Kitahashi Y."/>
            <person name="Uohara A."/>
        </authorList>
    </citation>
    <scope>NUCLEOTIDE SEQUENCE [LARGE SCALE GENOMIC DNA]</scope>
    <source>
        <strain evidence="1 2">NBRC 107702</strain>
    </source>
</reference>
<sequence>MGQAFVGERGAQVVEQGGQQVGDRDMGRYGYLHLPLRSYHDQAARLTHGSSCGHAPSNEPREVWFNAMDFFAGG</sequence>
<dbReference type="Proteomes" id="UP000502508">
    <property type="component" value="Chromosome"/>
</dbReference>
<protein>
    <submittedName>
        <fullName evidence="1">Uncharacterized protein</fullName>
    </submittedName>
</protein>
<organism evidence="1 2">
    <name type="scientific">Phytohabitans flavus</name>
    <dbReference type="NCBI Taxonomy" id="1076124"/>
    <lineage>
        <taxon>Bacteria</taxon>
        <taxon>Bacillati</taxon>
        <taxon>Actinomycetota</taxon>
        <taxon>Actinomycetes</taxon>
        <taxon>Micromonosporales</taxon>
        <taxon>Micromonosporaceae</taxon>
    </lineage>
</organism>
<accession>A0A6F8XLK4</accession>
<evidence type="ECO:0000313" key="2">
    <source>
        <dbReference type="Proteomes" id="UP000502508"/>
    </source>
</evidence>
<proteinExistence type="predicted"/>